<name>A0ACB7SW07_HYAAI</name>
<dbReference type="Proteomes" id="UP000821845">
    <property type="component" value="Chromosome 2"/>
</dbReference>
<reference evidence="1" key="1">
    <citation type="submission" date="2020-05" db="EMBL/GenBank/DDBJ databases">
        <title>Large-scale comparative analyses of tick genomes elucidate their genetic diversity and vector capacities.</title>
        <authorList>
            <person name="Jia N."/>
            <person name="Wang J."/>
            <person name="Shi W."/>
            <person name="Du L."/>
            <person name="Sun Y."/>
            <person name="Zhan W."/>
            <person name="Jiang J."/>
            <person name="Wang Q."/>
            <person name="Zhang B."/>
            <person name="Ji P."/>
            <person name="Sakyi L.B."/>
            <person name="Cui X."/>
            <person name="Yuan T."/>
            <person name="Jiang B."/>
            <person name="Yang W."/>
            <person name="Lam T.T.-Y."/>
            <person name="Chang Q."/>
            <person name="Ding S."/>
            <person name="Wang X."/>
            <person name="Zhu J."/>
            <person name="Ruan X."/>
            <person name="Zhao L."/>
            <person name="Wei J."/>
            <person name="Que T."/>
            <person name="Du C."/>
            <person name="Cheng J."/>
            <person name="Dai P."/>
            <person name="Han X."/>
            <person name="Huang E."/>
            <person name="Gao Y."/>
            <person name="Liu J."/>
            <person name="Shao H."/>
            <person name="Ye R."/>
            <person name="Li L."/>
            <person name="Wei W."/>
            <person name="Wang X."/>
            <person name="Wang C."/>
            <person name="Yang T."/>
            <person name="Huo Q."/>
            <person name="Li W."/>
            <person name="Guo W."/>
            <person name="Chen H."/>
            <person name="Zhou L."/>
            <person name="Ni X."/>
            <person name="Tian J."/>
            <person name="Zhou Y."/>
            <person name="Sheng Y."/>
            <person name="Liu T."/>
            <person name="Pan Y."/>
            <person name="Xia L."/>
            <person name="Li J."/>
            <person name="Zhao F."/>
            <person name="Cao W."/>
        </authorList>
    </citation>
    <scope>NUCLEOTIDE SEQUENCE</scope>
    <source>
        <strain evidence="1">Hyas-2018</strain>
    </source>
</reference>
<sequence length="894" mass="95378">MNPSSRRKSSSKKRKVPASKPVQQQQQSGNRSRAGTKGASQATTSSQQAPQASASSQQPPDHREHLPSTTSQQQEQPASGRLTPDWFHDKRWASLLALESASRSPSTLHPERPPSTAQQPPATAIQPAPPGLSCSESTDTALQQSQAPLPPTGKLTPVATAAVDEASSPSLPGTQRTKKRRTKPTSVEVPEQLSVIQCGSQQAVAESATGVAQPWSPARLEETALRGQEGTGAERTRTTTPSASTELPDISSRGPYGKAAKLEGNLFPASQTSLTASPPQTTSMSHESTDAEIASVINPIARSSASASLPETSSKSPEGTSPEVARTVTLIASSSAPSSFPETTRFSSESTLDVETTRVATEQAQPSSEGSLPKTTPQSQEGMVVTAAGAQLSAPTSTSETTLQSSEGKRKKFARKRPRSEDDSAVSQRGSEAFVSRSTPSVVRILDDGLTSASRRTESAGATPTVDVGQSTSTQCLPTPLDGRKRQRRRKSEPALPPMSSLPSVYGPALDVTTDSVVSMAVDTGGVSWSTEAKARGLLFTLLHCLSQALLNILIKQVVHIPKTKIAYYVAFGYMLGSMPEAFALKNPFGPRHSQVDIILRGLSSLGSLMLKAEALRYVAVSDLAVAYTMVPVCVMLLSWYFMNEKMGLAMWASVTLCLSGVVVVMRPAIFFKEWDEETSQTRLVGFLYAFGSALSLVIMIVLYRFTRNATTKFLGFNSGLARTIMSLFMMMAAGRFDEVMDGRYMGTLVMMSKLSFCAIFFLNKALQKESGAFVTTVKFSADVIMSVILQIAFLDLYPDAWSMAGILLVALSFMVTTFGNTVKPAWKHRRRRKSIQKRRQSLKIAEEQAIAAMAAAAAAAATATSATSTVGSTDTGVHSGATSGAASDRLPRN</sequence>
<proteinExistence type="predicted"/>
<accession>A0ACB7SW07</accession>
<protein>
    <submittedName>
        <fullName evidence="1">Uncharacterized protein</fullName>
    </submittedName>
</protein>
<comment type="caution">
    <text evidence="1">The sequence shown here is derived from an EMBL/GenBank/DDBJ whole genome shotgun (WGS) entry which is preliminary data.</text>
</comment>
<gene>
    <name evidence="1" type="ORF">HPB50_016108</name>
</gene>
<organism evidence="1 2">
    <name type="scientific">Hyalomma asiaticum</name>
    <name type="common">Tick</name>
    <dbReference type="NCBI Taxonomy" id="266040"/>
    <lineage>
        <taxon>Eukaryota</taxon>
        <taxon>Metazoa</taxon>
        <taxon>Ecdysozoa</taxon>
        <taxon>Arthropoda</taxon>
        <taxon>Chelicerata</taxon>
        <taxon>Arachnida</taxon>
        <taxon>Acari</taxon>
        <taxon>Parasitiformes</taxon>
        <taxon>Ixodida</taxon>
        <taxon>Ixodoidea</taxon>
        <taxon>Ixodidae</taxon>
        <taxon>Hyalomminae</taxon>
        <taxon>Hyalomma</taxon>
    </lineage>
</organism>
<evidence type="ECO:0000313" key="1">
    <source>
        <dbReference type="EMBL" id="KAH6939136.1"/>
    </source>
</evidence>
<evidence type="ECO:0000313" key="2">
    <source>
        <dbReference type="Proteomes" id="UP000821845"/>
    </source>
</evidence>
<dbReference type="EMBL" id="CM023482">
    <property type="protein sequence ID" value="KAH6939136.1"/>
    <property type="molecule type" value="Genomic_DNA"/>
</dbReference>
<keyword evidence="2" id="KW-1185">Reference proteome</keyword>